<proteinExistence type="predicted"/>
<evidence type="ECO:0000256" key="1">
    <source>
        <dbReference type="SAM" id="Phobius"/>
    </source>
</evidence>
<sequence>MSSPQSGPVEYLYALGYILSGNDDFANLMTNRIDAISTDQTFNSIEMRTLGMGDCPLPSEKINMQHNPFSLRELGGLFIIVLIGIIIAFIVAGIEFVIQKYPMYRQWKKDGDIRFGESYPSEVVAIQ</sequence>
<keyword evidence="1" id="KW-0472">Membrane</keyword>
<keyword evidence="1" id="KW-1133">Transmembrane helix</keyword>
<keyword evidence="1" id="KW-0812">Transmembrane</keyword>
<dbReference type="WBParaSite" id="TTAC_0000417101-mRNA-1">
    <property type="protein sequence ID" value="TTAC_0000417101-mRNA-1"/>
    <property type="gene ID" value="TTAC_0000417101"/>
</dbReference>
<evidence type="ECO:0000313" key="2">
    <source>
        <dbReference type="EMBL" id="VDM24309.1"/>
    </source>
</evidence>
<evidence type="ECO:0000313" key="4">
    <source>
        <dbReference type="WBParaSite" id="TTAC_0000417101-mRNA-1"/>
    </source>
</evidence>
<organism evidence="4">
    <name type="scientific">Hydatigena taeniaeformis</name>
    <name type="common">Feline tapeworm</name>
    <name type="synonym">Taenia taeniaeformis</name>
    <dbReference type="NCBI Taxonomy" id="6205"/>
    <lineage>
        <taxon>Eukaryota</taxon>
        <taxon>Metazoa</taxon>
        <taxon>Spiralia</taxon>
        <taxon>Lophotrochozoa</taxon>
        <taxon>Platyhelminthes</taxon>
        <taxon>Cestoda</taxon>
        <taxon>Eucestoda</taxon>
        <taxon>Cyclophyllidea</taxon>
        <taxon>Taeniidae</taxon>
        <taxon>Hydatigera</taxon>
    </lineage>
</organism>
<reference evidence="2 3" key="2">
    <citation type="submission" date="2018-11" db="EMBL/GenBank/DDBJ databases">
        <authorList>
            <consortium name="Pathogen Informatics"/>
        </authorList>
    </citation>
    <scope>NUCLEOTIDE SEQUENCE [LARGE SCALE GENOMIC DNA]</scope>
</reference>
<evidence type="ECO:0000313" key="3">
    <source>
        <dbReference type="Proteomes" id="UP000274429"/>
    </source>
</evidence>
<accession>A0A0R3WTT1</accession>
<dbReference type="OrthoDB" id="6280926at2759"/>
<reference evidence="4" key="1">
    <citation type="submission" date="2017-02" db="UniProtKB">
        <authorList>
            <consortium name="WormBaseParasite"/>
        </authorList>
    </citation>
    <scope>IDENTIFICATION</scope>
</reference>
<dbReference type="Proteomes" id="UP000274429">
    <property type="component" value="Unassembled WGS sequence"/>
</dbReference>
<feature type="transmembrane region" description="Helical" evidence="1">
    <location>
        <begin position="74"/>
        <end position="98"/>
    </location>
</feature>
<keyword evidence="3" id="KW-1185">Reference proteome</keyword>
<dbReference type="EMBL" id="UYWX01003792">
    <property type="protein sequence ID" value="VDM24309.1"/>
    <property type="molecule type" value="Genomic_DNA"/>
</dbReference>
<dbReference type="STRING" id="6205.A0A0R3WTT1"/>
<dbReference type="AlphaFoldDB" id="A0A0R3WTT1"/>
<protein>
    <submittedName>
        <fullName evidence="4">Ionotropic receptor</fullName>
    </submittedName>
</protein>
<gene>
    <name evidence="2" type="ORF">TTAC_LOCUS4155</name>
</gene>
<name>A0A0R3WTT1_HYDTA</name>